<accession>A0ACC2KSK8</accession>
<name>A0ACC2KSK8_PERAE</name>
<evidence type="ECO:0000313" key="1">
    <source>
        <dbReference type="EMBL" id="KAJ8623969.1"/>
    </source>
</evidence>
<protein>
    <submittedName>
        <fullName evidence="1">Uncharacterized protein</fullName>
    </submittedName>
</protein>
<evidence type="ECO:0000313" key="2">
    <source>
        <dbReference type="Proteomes" id="UP001234297"/>
    </source>
</evidence>
<proteinExistence type="predicted"/>
<organism evidence="1 2">
    <name type="scientific">Persea americana</name>
    <name type="common">Avocado</name>
    <dbReference type="NCBI Taxonomy" id="3435"/>
    <lineage>
        <taxon>Eukaryota</taxon>
        <taxon>Viridiplantae</taxon>
        <taxon>Streptophyta</taxon>
        <taxon>Embryophyta</taxon>
        <taxon>Tracheophyta</taxon>
        <taxon>Spermatophyta</taxon>
        <taxon>Magnoliopsida</taxon>
        <taxon>Magnoliidae</taxon>
        <taxon>Laurales</taxon>
        <taxon>Lauraceae</taxon>
        <taxon>Persea</taxon>
    </lineage>
</organism>
<sequence>MAPTTACCPQHRFGVSRTQIAVLLSRPRDSPAAATASHHLPQHAASATMKVASISISGDETRTENWRQQERQSSSMEPFSDLLLRSGEPHNT</sequence>
<gene>
    <name evidence="1" type="ORF">MRB53_032499</name>
</gene>
<comment type="caution">
    <text evidence="1">The sequence shown here is derived from an EMBL/GenBank/DDBJ whole genome shotgun (WGS) entry which is preliminary data.</text>
</comment>
<dbReference type="Proteomes" id="UP001234297">
    <property type="component" value="Chromosome 11"/>
</dbReference>
<reference evidence="1 2" key="1">
    <citation type="journal article" date="2022" name="Hortic Res">
        <title>A haplotype resolved chromosomal level avocado genome allows analysis of novel avocado genes.</title>
        <authorList>
            <person name="Nath O."/>
            <person name="Fletcher S.J."/>
            <person name="Hayward A."/>
            <person name="Shaw L.M."/>
            <person name="Masouleh A.K."/>
            <person name="Furtado A."/>
            <person name="Henry R.J."/>
            <person name="Mitter N."/>
        </authorList>
    </citation>
    <scope>NUCLEOTIDE SEQUENCE [LARGE SCALE GENOMIC DNA]</scope>
    <source>
        <strain evidence="2">cv. Hass</strain>
    </source>
</reference>
<dbReference type="EMBL" id="CM056819">
    <property type="protein sequence ID" value="KAJ8623969.1"/>
    <property type="molecule type" value="Genomic_DNA"/>
</dbReference>
<keyword evidence="2" id="KW-1185">Reference proteome</keyword>